<evidence type="ECO:0000313" key="3">
    <source>
        <dbReference type="Proteomes" id="UP000663834"/>
    </source>
</evidence>
<gene>
    <name evidence="2" type="ORF">KQP761_LOCUS21569</name>
</gene>
<feature type="compositionally biased region" description="Polar residues" evidence="1">
    <location>
        <begin position="394"/>
        <end position="408"/>
    </location>
</feature>
<evidence type="ECO:0008006" key="4">
    <source>
        <dbReference type="Google" id="ProtNLM"/>
    </source>
</evidence>
<dbReference type="OrthoDB" id="10014458at2759"/>
<dbReference type="EMBL" id="CAJNOW010011180">
    <property type="protein sequence ID" value="CAF1594652.1"/>
    <property type="molecule type" value="Genomic_DNA"/>
</dbReference>
<organism evidence="2 3">
    <name type="scientific">Rotaria magnacalcarata</name>
    <dbReference type="NCBI Taxonomy" id="392030"/>
    <lineage>
        <taxon>Eukaryota</taxon>
        <taxon>Metazoa</taxon>
        <taxon>Spiralia</taxon>
        <taxon>Gnathifera</taxon>
        <taxon>Rotifera</taxon>
        <taxon>Eurotatoria</taxon>
        <taxon>Bdelloidea</taxon>
        <taxon>Philodinida</taxon>
        <taxon>Philodinidae</taxon>
        <taxon>Rotaria</taxon>
    </lineage>
</organism>
<evidence type="ECO:0000313" key="2">
    <source>
        <dbReference type="EMBL" id="CAF1594652.1"/>
    </source>
</evidence>
<dbReference type="Proteomes" id="UP000663834">
    <property type="component" value="Unassembled WGS sequence"/>
</dbReference>
<feature type="region of interest" description="Disordered" evidence="1">
    <location>
        <begin position="394"/>
        <end position="421"/>
    </location>
</feature>
<sequence length="708" mass="81864">MACYLPDHLVRCLICKNLFSDARRLRCGCVYCYSCCLQLIKNNTLYCRCSSIHRFNSQEELEKSLVIDNVVNDLVRQHIKQKQNSTKKVVDYDSISISSQRTEQDTNPNDQHASISVVSSSLPSTLRKQVAVAQPPCTICKKKSNMIILCEHCKSDICEFCMEKHYQIISDMLSDKWIQCKEKFNQINSHVALSHKNKTIAVSKLDAIRKTIEERSKNLKHIIDSHRQTLSNHIDNHIQNMEQIIKSNDVFNEYESVKNRLPKILQEETNTSNLVSFLEETDTLLQQLIERNKKLKELETKIPYLSQPDSISINLSQLIGELKLDDSSSREGLSSSTTALGVDNNHNAYCNYNSVPSLMSTKPEQTRFPRRMRSSFRSRGGRGGNQHLSHLSEFYTQNKSNPRNSRFNGSYRSRGRAYSRSHPAPFRSTEYDFNIVPNNQYRWSLDFKEIPYFLAVLDNRNRARLPDARSHHKHPCMLFIADDYGRIGVYSLPQPTNNVQLPSIIGTGELFPKNSRLLMESFTVYEFAIVVYVRRFEQRSNEIEHSKLIKAGLPIMKGEQDEEIVLDFFEEDFEPTSMIQSNESIGLIDSEHDSYRLYAKDDQFRLITTYQNAHNQQWKLTNGVIFKDNRTLLKFIEDKSYDVDDSNARNNRNTFHNSPRRCLIELTPDGQEKRQIQADTLYSMVLGSNDELILGFAIRGDHGVIHCY</sequence>
<dbReference type="CDD" id="cd16449">
    <property type="entry name" value="RING-HC"/>
    <property type="match status" value="1"/>
</dbReference>
<dbReference type="SUPFAM" id="SSF57850">
    <property type="entry name" value="RING/U-box"/>
    <property type="match status" value="1"/>
</dbReference>
<name>A0A816ADF4_9BILA</name>
<evidence type="ECO:0000256" key="1">
    <source>
        <dbReference type="SAM" id="MobiDB-lite"/>
    </source>
</evidence>
<accession>A0A816ADF4</accession>
<proteinExistence type="predicted"/>
<dbReference type="Gene3D" id="3.30.40.10">
    <property type="entry name" value="Zinc/RING finger domain, C3HC4 (zinc finger)"/>
    <property type="match status" value="1"/>
</dbReference>
<comment type="caution">
    <text evidence="2">The sequence shown here is derived from an EMBL/GenBank/DDBJ whole genome shotgun (WGS) entry which is preliminary data.</text>
</comment>
<reference evidence="2" key="1">
    <citation type="submission" date="2021-02" db="EMBL/GenBank/DDBJ databases">
        <authorList>
            <person name="Nowell W R."/>
        </authorList>
    </citation>
    <scope>NUCLEOTIDE SEQUENCE</scope>
</reference>
<protein>
    <recommendedName>
        <fullName evidence="4">B box-type domain-containing protein</fullName>
    </recommendedName>
</protein>
<dbReference type="AlphaFoldDB" id="A0A816ADF4"/>
<dbReference type="InterPro" id="IPR013083">
    <property type="entry name" value="Znf_RING/FYVE/PHD"/>
</dbReference>